<dbReference type="Pfam" id="PF25601">
    <property type="entry name" value="AAA_lid_14"/>
    <property type="match status" value="1"/>
</dbReference>
<evidence type="ECO:0000259" key="5">
    <source>
        <dbReference type="PROSITE" id="PS50045"/>
    </source>
</evidence>
<dbReference type="CDD" id="cd00009">
    <property type="entry name" value="AAA"/>
    <property type="match status" value="1"/>
</dbReference>
<dbReference type="Pfam" id="PF02954">
    <property type="entry name" value="HTH_8"/>
    <property type="match status" value="1"/>
</dbReference>
<accession>A0AA41R270</accession>
<evidence type="ECO:0000259" key="7">
    <source>
        <dbReference type="PROSITE" id="PS50113"/>
    </source>
</evidence>
<dbReference type="PROSITE" id="PS50113">
    <property type="entry name" value="PAC"/>
    <property type="match status" value="1"/>
</dbReference>
<keyword evidence="3" id="KW-0805">Transcription regulation</keyword>
<keyword evidence="9" id="KW-1185">Reference proteome</keyword>
<evidence type="ECO:0000313" key="9">
    <source>
        <dbReference type="Proteomes" id="UP001165427"/>
    </source>
</evidence>
<dbReference type="InterPro" id="IPR002078">
    <property type="entry name" value="Sigma_54_int"/>
</dbReference>
<comment type="caution">
    <text evidence="8">The sequence shown here is derived from an EMBL/GenBank/DDBJ whole genome shotgun (WGS) entry which is preliminary data.</text>
</comment>
<dbReference type="InterPro" id="IPR003593">
    <property type="entry name" value="AAA+_ATPase"/>
</dbReference>
<name>A0AA41R270_9BACT</name>
<dbReference type="SUPFAM" id="SSF52540">
    <property type="entry name" value="P-loop containing nucleoside triphosphate hydrolases"/>
    <property type="match status" value="1"/>
</dbReference>
<dbReference type="AlphaFoldDB" id="A0AA41R270"/>
<dbReference type="PROSITE" id="PS50045">
    <property type="entry name" value="SIGMA54_INTERACT_4"/>
    <property type="match status" value="1"/>
</dbReference>
<dbReference type="Pfam" id="PF13426">
    <property type="entry name" value="PAS_9"/>
    <property type="match status" value="1"/>
</dbReference>
<feature type="domain" description="PAS" evidence="6">
    <location>
        <begin position="9"/>
        <end position="79"/>
    </location>
</feature>
<evidence type="ECO:0000259" key="6">
    <source>
        <dbReference type="PROSITE" id="PS50112"/>
    </source>
</evidence>
<dbReference type="PROSITE" id="PS50112">
    <property type="entry name" value="PAS"/>
    <property type="match status" value="1"/>
</dbReference>
<dbReference type="GO" id="GO:0005524">
    <property type="term" value="F:ATP binding"/>
    <property type="evidence" value="ECO:0007669"/>
    <property type="project" value="UniProtKB-KW"/>
</dbReference>
<evidence type="ECO:0000256" key="4">
    <source>
        <dbReference type="ARBA" id="ARBA00023163"/>
    </source>
</evidence>
<keyword evidence="1" id="KW-0547">Nucleotide-binding</keyword>
<dbReference type="PANTHER" id="PTHR32071">
    <property type="entry name" value="TRANSCRIPTIONAL REGULATORY PROTEIN"/>
    <property type="match status" value="1"/>
</dbReference>
<dbReference type="Pfam" id="PF00158">
    <property type="entry name" value="Sigma54_activat"/>
    <property type="match status" value="1"/>
</dbReference>
<feature type="domain" description="Sigma-54 factor interaction" evidence="5">
    <location>
        <begin position="253"/>
        <end position="482"/>
    </location>
</feature>
<keyword evidence="4" id="KW-0804">Transcription</keyword>
<dbReference type="Gene3D" id="1.10.10.60">
    <property type="entry name" value="Homeodomain-like"/>
    <property type="match status" value="1"/>
</dbReference>
<dbReference type="SMART" id="SM00382">
    <property type="entry name" value="AAA"/>
    <property type="match status" value="1"/>
</dbReference>
<dbReference type="EMBL" id="JALJRB010000008">
    <property type="protein sequence ID" value="MCJ8500679.1"/>
    <property type="molecule type" value="Genomic_DNA"/>
</dbReference>
<dbReference type="SMART" id="SM00091">
    <property type="entry name" value="PAS"/>
    <property type="match status" value="1"/>
</dbReference>
<dbReference type="GO" id="GO:0006355">
    <property type="term" value="P:regulation of DNA-templated transcription"/>
    <property type="evidence" value="ECO:0007669"/>
    <property type="project" value="InterPro"/>
</dbReference>
<evidence type="ECO:0000256" key="2">
    <source>
        <dbReference type="ARBA" id="ARBA00022840"/>
    </source>
</evidence>
<dbReference type="Gene3D" id="3.40.50.300">
    <property type="entry name" value="P-loop containing nucleotide triphosphate hydrolases"/>
    <property type="match status" value="1"/>
</dbReference>
<evidence type="ECO:0000256" key="1">
    <source>
        <dbReference type="ARBA" id="ARBA00022741"/>
    </source>
</evidence>
<dbReference type="FunFam" id="3.40.50.300:FF:000006">
    <property type="entry name" value="DNA-binding transcriptional regulator NtrC"/>
    <property type="match status" value="1"/>
</dbReference>
<dbReference type="NCBIfam" id="TIGR00229">
    <property type="entry name" value="sensory_box"/>
    <property type="match status" value="1"/>
</dbReference>
<dbReference type="PANTHER" id="PTHR32071:SF81">
    <property type="entry name" value="PROPIONATE CATABOLISM OPERON REGULATORY PROTEIN"/>
    <property type="match status" value="1"/>
</dbReference>
<dbReference type="SUPFAM" id="SSF46689">
    <property type="entry name" value="Homeodomain-like"/>
    <property type="match status" value="1"/>
</dbReference>
<organism evidence="8 9">
    <name type="scientific">Desulfatitalea alkaliphila</name>
    <dbReference type="NCBI Taxonomy" id="2929485"/>
    <lineage>
        <taxon>Bacteria</taxon>
        <taxon>Pseudomonadati</taxon>
        <taxon>Thermodesulfobacteriota</taxon>
        <taxon>Desulfobacteria</taxon>
        <taxon>Desulfobacterales</taxon>
        <taxon>Desulfosarcinaceae</taxon>
        <taxon>Desulfatitalea</taxon>
    </lineage>
</organism>
<dbReference type="Gene3D" id="3.30.450.20">
    <property type="entry name" value="PAS domain"/>
    <property type="match status" value="1"/>
</dbReference>
<dbReference type="CDD" id="cd00130">
    <property type="entry name" value="PAS"/>
    <property type="match status" value="1"/>
</dbReference>
<proteinExistence type="predicted"/>
<keyword evidence="2" id="KW-0067">ATP-binding</keyword>
<protein>
    <submittedName>
        <fullName evidence="8">Sigma 54-interacting transcriptional regulator</fullName>
    </submittedName>
</protein>
<dbReference type="InterPro" id="IPR027417">
    <property type="entry name" value="P-loop_NTPase"/>
</dbReference>
<sequence length="576" mass="65412">MPPSPTVHPNVNLKRILDDLKVSFWLTDLNFILLDVNDTFLEFAGADRANLIGRDMRTLISVEEIQMVEHYARLLREGHQSVQYELYIYGPENREKIPILFHQSLNTDENGRPATVNVILVDISEQKRMRDELEKEKRMLQSILFGIRDCVSIFDENGRYMFGSPESAALHCGRKSPLLPLGVKGPVELTLTVDGRLRQFIGEIRPIYDARGRLFAQAETLTDITDNLRLAEKERELFHFKRQQRRNALQTGMIGGDRKMQGVFETIVRCAEVDSSVLISGETGVGKEVAARAIHGQSHRKNKPFVAVNCGALPEALLESELFGHVKGAFTGAISDRAGLFREAREGTLFLDEIGELDMSMQVKLLRVLQERKVRPVGSDRLYPVDVRILCATNQNLAARIQQGKFRMDLYYRVAVIPLHIPPLRERTEDILRLAGHFIDKHQKNERRHLKTFSLSTQQLLLRYHWPGNIRELENAIEHALAMSRESEITPDCLPLQISSPETVVPADACETDLATTLDVQKKRREQEYRAITAAIAKHDGNLGAAAGELGISRVTLWRRRKKYDPLQAPSRRQGP</sequence>
<feature type="domain" description="PAC" evidence="7">
    <location>
        <begin position="82"/>
        <end position="135"/>
    </location>
</feature>
<gene>
    <name evidence="8" type="ORF">MRX98_08855</name>
</gene>
<dbReference type="InterPro" id="IPR000014">
    <property type="entry name" value="PAS"/>
</dbReference>
<evidence type="ECO:0000256" key="3">
    <source>
        <dbReference type="ARBA" id="ARBA00023015"/>
    </source>
</evidence>
<dbReference type="GO" id="GO:0043565">
    <property type="term" value="F:sequence-specific DNA binding"/>
    <property type="evidence" value="ECO:0007669"/>
    <property type="project" value="InterPro"/>
</dbReference>
<dbReference type="InterPro" id="IPR009057">
    <property type="entry name" value="Homeodomain-like_sf"/>
</dbReference>
<dbReference type="InterPro" id="IPR002197">
    <property type="entry name" value="HTH_Fis"/>
</dbReference>
<dbReference type="RefSeq" id="WP_246905813.1">
    <property type="nucleotide sequence ID" value="NZ_JALJRB010000008.1"/>
</dbReference>
<dbReference type="Proteomes" id="UP001165427">
    <property type="component" value="Unassembled WGS sequence"/>
</dbReference>
<evidence type="ECO:0000313" key="8">
    <source>
        <dbReference type="EMBL" id="MCJ8500679.1"/>
    </source>
</evidence>
<dbReference type="InterPro" id="IPR058031">
    <property type="entry name" value="AAA_lid_NorR"/>
</dbReference>
<dbReference type="InterPro" id="IPR025944">
    <property type="entry name" value="Sigma_54_int_dom_CS"/>
</dbReference>
<dbReference type="SUPFAM" id="SSF55785">
    <property type="entry name" value="PYP-like sensor domain (PAS domain)"/>
    <property type="match status" value="2"/>
</dbReference>
<dbReference type="PROSITE" id="PS00688">
    <property type="entry name" value="SIGMA54_INTERACT_3"/>
    <property type="match status" value="1"/>
</dbReference>
<dbReference type="InterPro" id="IPR035965">
    <property type="entry name" value="PAS-like_dom_sf"/>
</dbReference>
<dbReference type="InterPro" id="IPR000700">
    <property type="entry name" value="PAS-assoc_C"/>
</dbReference>
<reference evidence="8" key="1">
    <citation type="submission" date="2022-04" db="EMBL/GenBank/DDBJ databases">
        <title>Desulfatitalea alkaliphila sp. nov., a novel anaerobic sulfate-reducing bacterium isolated from terrestrial mud volcano, Taman Peninsula, Russia.</title>
        <authorList>
            <person name="Khomyakova M.A."/>
            <person name="Merkel A.Y."/>
            <person name="Slobodkin A.I."/>
        </authorList>
    </citation>
    <scope>NUCLEOTIDE SEQUENCE</scope>
    <source>
        <strain evidence="8">M08but</strain>
    </source>
</reference>
<dbReference type="Gene3D" id="1.10.8.60">
    <property type="match status" value="1"/>
</dbReference>